<feature type="region of interest" description="Disordered" evidence="1">
    <location>
        <begin position="204"/>
        <end position="330"/>
    </location>
</feature>
<feature type="compositionally biased region" description="Pro residues" evidence="1">
    <location>
        <begin position="246"/>
        <end position="268"/>
    </location>
</feature>
<reference evidence="4" key="2">
    <citation type="submission" date="2025-08" db="UniProtKB">
        <authorList>
            <consortium name="RefSeq"/>
        </authorList>
    </citation>
    <scope>IDENTIFICATION</scope>
    <source>
        <strain evidence="4">S238N-H82</strain>
        <tissue evidence="4">Testes</tissue>
    </source>
</reference>
<dbReference type="AlphaFoldDB" id="A0A9J7M3G2"/>
<dbReference type="SMART" id="SM00327">
    <property type="entry name" value="VWA"/>
    <property type="match status" value="1"/>
</dbReference>
<dbReference type="Proteomes" id="UP000001554">
    <property type="component" value="Chromosome 12"/>
</dbReference>
<sequence length="521" mass="55714">MLKEGNIKSFCIPIWGPICLPAKLRYEIPAELEVSASVKFEISFEATASASASMGVSWSSGRGLRPQFDTNFNVDLSKEVSTTAEGRAELTGTITPTLLLDVPAPGLPINIPIPRWLLPKFLKRLLGFSSSGRSAITLMSPAVEMPIFGSVFGEFCLDGLTPALKLLGYKAGVEEITAGVEVGVGSLTVDVEVSIPIEATIGDEQKFNDCEDETTTKGKINPPKTPGPTDAPRTTDIPTTSDSPTTAPPAPTTAPHAPTTPPYAPTTPPYAHTTPPYAPTTPPYAHTTPLYQPTAPDSPTPIPDTSTPDAPAAETTHITGTSDTPDITTVPTSTAAPCSIDLVFLLDGSWSIGRVHFEEIKEYIRDVIGCLDNTHINVSVISYDKMPMTYITLGEYTSTSNLQYLIMSQVVFHGSLTRTGYAIYSMANSVPFHPSVHKSAVVVTDGWSQSDVDGKNQDGYAESAQEARDAGIELFCIGAGRDAFIYYDGLNGITDNPARVVHWRQVDPCLFAAILLTELCG</sequence>
<evidence type="ECO:0000313" key="3">
    <source>
        <dbReference type="Proteomes" id="UP000001554"/>
    </source>
</evidence>
<gene>
    <name evidence="4" type="primary">LOC118427704</name>
</gene>
<dbReference type="PRINTS" id="PR00453">
    <property type="entry name" value="VWFADOMAIN"/>
</dbReference>
<evidence type="ECO:0000313" key="4">
    <source>
        <dbReference type="RefSeq" id="XP_035693504.1"/>
    </source>
</evidence>
<dbReference type="GeneID" id="118427704"/>
<dbReference type="SUPFAM" id="SSF53300">
    <property type="entry name" value="vWA-like"/>
    <property type="match status" value="1"/>
</dbReference>
<dbReference type="KEGG" id="bfo:118427704"/>
<evidence type="ECO:0000259" key="2">
    <source>
        <dbReference type="PROSITE" id="PS50234"/>
    </source>
</evidence>
<dbReference type="InterPro" id="IPR036465">
    <property type="entry name" value="vWFA_dom_sf"/>
</dbReference>
<dbReference type="CDD" id="cd01450">
    <property type="entry name" value="vWFA_subfamily_ECM"/>
    <property type="match status" value="1"/>
</dbReference>
<dbReference type="OrthoDB" id="5317514at2759"/>
<feature type="compositionally biased region" description="Low complexity" evidence="1">
    <location>
        <begin position="303"/>
        <end position="316"/>
    </location>
</feature>
<feature type="compositionally biased region" description="Polar residues" evidence="1">
    <location>
        <begin position="317"/>
        <end position="330"/>
    </location>
</feature>
<dbReference type="PROSITE" id="PS50234">
    <property type="entry name" value="VWFA"/>
    <property type="match status" value="1"/>
</dbReference>
<keyword evidence="3" id="KW-1185">Reference proteome</keyword>
<dbReference type="Gene3D" id="3.40.50.410">
    <property type="entry name" value="von Willebrand factor, type A domain"/>
    <property type="match status" value="1"/>
</dbReference>
<dbReference type="InterPro" id="IPR050525">
    <property type="entry name" value="ECM_Assembly_Org"/>
</dbReference>
<reference evidence="3" key="1">
    <citation type="journal article" date="2020" name="Nat. Ecol. Evol.">
        <title>Deeply conserved synteny resolves early events in vertebrate evolution.</title>
        <authorList>
            <person name="Simakov O."/>
            <person name="Marletaz F."/>
            <person name="Yue J.X."/>
            <person name="O'Connell B."/>
            <person name="Jenkins J."/>
            <person name="Brandt A."/>
            <person name="Calef R."/>
            <person name="Tung C.H."/>
            <person name="Huang T.K."/>
            <person name="Schmutz J."/>
            <person name="Satoh N."/>
            <person name="Yu J.K."/>
            <person name="Putnam N.H."/>
            <person name="Green R.E."/>
            <person name="Rokhsar D.S."/>
        </authorList>
    </citation>
    <scope>NUCLEOTIDE SEQUENCE [LARGE SCALE GENOMIC DNA]</scope>
    <source>
        <strain evidence="3">S238N-H82</strain>
    </source>
</reference>
<dbReference type="InterPro" id="IPR002035">
    <property type="entry name" value="VWF_A"/>
</dbReference>
<protein>
    <submittedName>
        <fullName evidence="4">Uncharacterized protein LOC118427704 isoform X1</fullName>
    </submittedName>
</protein>
<accession>A0A9J7M3G2</accession>
<feature type="compositionally biased region" description="Low complexity" evidence="1">
    <location>
        <begin position="283"/>
        <end position="295"/>
    </location>
</feature>
<name>A0A9J7M3G2_BRAFL</name>
<organism evidence="3 4">
    <name type="scientific">Branchiostoma floridae</name>
    <name type="common">Florida lancelet</name>
    <name type="synonym">Amphioxus</name>
    <dbReference type="NCBI Taxonomy" id="7739"/>
    <lineage>
        <taxon>Eukaryota</taxon>
        <taxon>Metazoa</taxon>
        <taxon>Chordata</taxon>
        <taxon>Cephalochordata</taxon>
        <taxon>Leptocardii</taxon>
        <taxon>Amphioxiformes</taxon>
        <taxon>Branchiostomatidae</taxon>
        <taxon>Branchiostoma</taxon>
    </lineage>
</organism>
<feature type="domain" description="VWFA" evidence="2">
    <location>
        <begin position="341"/>
        <end position="519"/>
    </location>
</feature>
<dbReference type="PANTHER" id="PTHR24020:SF87">
    <property type="entry name" value="COLLAGEN ALPHA-1(VI) CHAIN-LIKE"/>
    <property type="match status" value="1"/>
</dbReference>
<proteinExistence type="predicted"/>
<dbReference type="Pfam" id="PF00092">
    <property type="entry name" value="VWA"/>
    <property type="match status" value="1"/>
</dbReference>
<dbReference type="PANTHER" id="PTHR24020">
    <property type="entry name" value="COLLAGEN ALPHA"/>
    <property type="match status" value="1"/>
</dbReference>
<evidence type="ECO:0000256" key="1">
    <source>
        <dbReference type="SAM" id="MobiDB-lite"/>
    </source>
</evidence>
<dbReference type="RefSeq" id="XP_035693504.1">
    <property type="nucleotide sequence ID" value="XM_035837611.1"/>
</dbReference>